<evidence type="ECO:0000256" key="2">
    <source>
        <dbReference type="SAM" id="MobiDB-lite"/>
    </source>
</evidence>
<dbReference type="Proteomes" id="UP000541558">
    <property type="component" value="Unassembled WGS sequence"/>
</dbReference>
<keyword evidence="1" id="KW-0862">Zinc</keyword>
<organism evidence="4 5">
    <name type="scientific">Ephemerocybe angulata</name>
    <dbReference type="NCBI Taxonomy" id="980116"/>
    <lineage>
        <taxon>Eukaryota</taxon>
        <taxon>Fungi</taxon>
        <taxon>Dikarya</taxon>
        <taxon>Basidiomycota</taxon>
        <taxon>Agaricomycotina</taxon>
        <taxon>Agaricomycetes</taxon>
        <taxon>Agaricomycetidae</taxon>
        <taxon>Agaricales</taxon>
        <taxon>Agaricineae</taxon>
        <taxon>Psathyrellaceae</taxon>
        <taxon>Ephemerocybe</taxon>
    </lineage>
</organism>
<name>A0A8H5C3Q8_9AGAR</name>
<dbReference type="PROSITE" id="PS50157">
    <property type="entry name" value="ZINC_FINGER_C2H2_2"/>
    <property type="match status" value="1"/>
</dbReference>
<keyword evidence="1" id="KW-0863">Zinc-finger</keyword>
<keyword evidence="1" id="KW-0479">Metal-binding</keyword>
<proteinExistence type="predicted"/>
<evidence type="ECO:0000313" key="4">
    <source>
        <dbReference type="EMBL" id="KAF5334680.1"/>
    </source>
</evidence>
<evidence type="ECO:0000259" key="3">
    <source>
        <dbReference type="PROSITE" id="PS50157"/>
    </source>
</evidence>
<feature type="region of interest" description="Disordered" evidence="2">
    <location>
        <begin position="41"/>
        <end position="76"/>
    </location>
</feature>
<protein>
    <recommendedName>
        <fullName evidence="3">C2H2-type domain-containing protein</fullName>
    </recommendedName>
</protein>
<accession>A0A8H5C3Q8</accession>
<dbReference type="AlphaFoldDB" id="A0A8H5C3Q8"/>
<sequence>MALSRSMACRGCGRVFKSDSPLTTHEKKYCDKFKQKMKEESEKRAARMAERKKAGTKPVAYWKDSEEEEAARQKKAREDLMTGELPPLALPQSHSATHGPLDEQGICKGCTSVLYVIKAQRRRKVLKARAEAAVAAAAGPSISKESAPTSVKTTDADGAPQNVGHEDQGMQINDTCVTKESGDEAGVKPSAYFDFDNITFNYEVELDSSNFTEPSDFALMSWALEPFIANGNSQHPSFNSCEVASSTVAMPVGYTSPTLPVTASLYGPFFDIETSGVDPSAPRSVATSDYPMLEVALQAPPVSPTQYRFAEPYPLYSMDLDRMDSLYLPMGAPSHVAAMPAGLHAPFGYWAGQSPVGGYAA</sequence>
<feature type="domain" description="C2H2-type" evidence="3">
    <location>
        <begin position="7"/>
        <end position="34"/>
    </location>
</feature>
<reference evidence="4 5" key="1">
    <citation type="journal article" date="2020" name="ISME J.">
        <title>Uncovering the hidden diversity of litter-decomposition mechanisms in mushroom-forming fungi.</title>
        <authorList>
            <person name="Floudas D."/>
            <person name="Bentzer J."/>
            <person name="Ahren D."/>
            <person name="Johansson T."/>
            <person name="Persson P."/>
            <person name="Tunlid A."/>
        </authorList>
    </citation>
    <scope>NUCLEOTIDE SEQUENCE [LARGE SCALE GENOMIC DNA]</scope>
    <source>
        <strain evidence="4 5">CBS 175.51</strain>
    </source>
</reference>
<dbReference type="EMBL" id="JAACJK010000067">
    <property type="protein sequence ID" value="KAF5334680.1"/>
    <property type="molecule type" value="Genomic_DNA"/>
</dbReference>
<feature type="compositionally biased region" description="Polar residues" evidence="2">
    <location>
        <begin position="143"/>
        <end position="153"/>
    </location>
</feature>
<dbReference type="InterPro" id="IPR013087">
    <property type="entry name" value="Znf_C2H2_type"/>
</dbReference>
<comment type="caution">
    <text evidence="4">The sequence shown here is derived from an EMBL/GenBank/DDBJ whole genome shotgun (WGS) entry which is preliminary data.</text>
</comment>
<gene>
    <name evidence="4" type="ORF">D9611_011967</name>
</gene>
<evidence type="ECO:0000256" key="1">
    <source>
        <dbReference type="PROSITE-ProRule" id="PRU00042"/>
    </source>
</evidence>
<evidence type="ECO:0000313" key="5">
    <source>
        <dbReference type="Proteomes" id="UP000541558"/>
    </source>
</evidence>
<feature type="region of interest" description="Disordered" evidence="2">
    <location>
        <begin position="137"/>
        <end position="167"/>
    </location>
</feature>
<keyword evidence="5" id="KW-1185">Reference proteome</keyword>
<feature type="compositionally biased region" description="Basic and acidic residues" evidence="2">
    <location>
        <begin position="41"/>
        <end position="53"/>
    </location>
</feature>
<dbReference type="GO" id="GO:0008270">
    <property type="term" value="F:zinc ion binding"/>
    <property type="evidence" value="ECO:0007669"/>
    <property type="project" value="UniProtKB-KW"/>
</dbReference>
<dbReference type="OrthoDB" id="10339097at2759"/>